<organism evidence="1 2">
    <name type="scientific">Coemansia furcata</name>
    <dbReference type="NCBI Taxonomy" id="417177"/>
    <lineage>
        <taxon>Eukaryota</taxon>
        <taxon>Fungi</taxon>
        <taxon>Fungi incertae sedis</taxon>
        <taxon>Zoopagomycota</taxon>
        <taxon>Kickxellomycotina</taxon>
        <taxon>Kickxellomycetes</taxon>
        <taxon>Kickxellales</taxon>
        <taxon>Kickxellaceae</taxon>
        <taxon>Coemansia</taxon>
    </lineage>
</organism>
<dbReference type="EMBL" id="JANBUP010000125">
    <property type="protein sequence ID" value="KAJ2812977.1"/>
    <property type="molecule type" value="Genomic_DNA"/>
</dbReference>
<protein>
    <submittedName>
        <fullName evidence="1">Regulator of (H+)-ATPase in vacuolar membrane</fullName>
    </submittedName>
</protein>
<name>A0ACC1LPV6_9FUNG</name>
<evidence type="ECO:0000313" key="1">
    <source>
        <dbReference type="EMBL" id="KAJ2812977.1"/>
    </source>
</evidence>
<keyword evidence="2" id="KW-1185">Reference proteome</keyword>
<dbReference type="Proteomes" id="UP001140096">
    <property type="component" value="Unassembled WGS sequence"/>
</dbReference>
<sequence>MSPVTRLAAFWQSPAHATLSVWSIADSKWTRSRVQTTGGGVDIIATVFGAGIFATAAFDSRLVKVWQLTGDSDGGELRFQYVVHSVAVYDLYWRQRVSSPDHSESGALSLCALARDGRLYMWRSVETDDVARPTKSPYGINFSLAMTIDLAHAPSFGGSESCLRRELVAASILTRPLLNTALAVEPTDDTVVKDVSNYSSLSDPGVSEPVIAKDGSNNRDDDDSGAKLDQPDIAPQHHQVLTDLIYAVYSNGSMSMWEVSSSSDAFTVLKPSLVLQTPARETTSFFMPPSQALGARPLSSLMWQVSAETLALALADAVGHVFILSTPSQPASNGFEQRALEVYDLWDGHKEPIFHISVDPYSQRVATHSTEGELLIWDSFVADGKEISVSRKMALDGSQVRTIAWAPTESEFIAATNDKVYRMQYSTTALQWSPGDSYMPQLSAFDRIFTFPADPVDELAESNTNRPYFISTFECSSGCIRTWRVPGPSDCIEYVGSSTLSQGGSFDKASRVMPVSHPFFSRDNIMATFDASSGGLSIWGIRTLPEFVWFCSKKHRLPCMNVDMIRYNSIDKAAIVSTEPDGSQKITIWIFSSASRASHYLPAGTIYPRNKTDRVREIRWHLTSYAQTYLGVQWDSRVDIYCQERSLDDTWLCVMTIPAADFGDEKKIGSFSFTDAGGPTFSIDRQLVVHTHELPTGRLLCDIAYEEHGELPLIHPFVLTELMSWGQMDAVKNLLAQLYDYMRELEIDAKRDVALPMVPLHDLISPNGPGQDKASLGSLSNGPSSTSKYSALFSSELDDCTLDSGAASLDFEGFSHEKAEYLMERLTEIKVQGISSIDQARLMSIVGTISATQAKDQPIDCMGVRYFNKLQLLELENRRTRSSQELSYRELNWALHSNSQAVLLQLCLQTHAPDGLTWESARRMGLFMWLSDASVLHAEVEKMARNIFVSQGRDPTKCAIFYLALRKRRLLHGLWRTASTHPEYGKMVAFLANDFSEPRWKTAAAKNAYVLLSRQRYLDAATFFMLSGKLADAATICVTQLNDIQLAVTLCRCYEGDNGPVLKDLLWKHILPDAFKRQSRWLASLVFGIIHRYDLVLQSLTDDLPNLAAEIGVEIETSSYSRMDPLDTELLILYRSMLTHSPKYRAPLVTQAELIAQTITIFECLGTPIMSLVVLEWWRRELYTITKTNVSVSMVPSTRLTSSQPGLGVDPMDSGALDMSLFGAFAGFGNVGAKPMRSKDATRSVAAVDPMDSGMLSMDSFGSMYSGMSKSIAVPSTGAQGILAAVVSEPQEQQPTPLETDKDAALLVDIEDTPVQYACRAMLALQIMEFIRRAKSASKASNIDIDREKQTIADTLRNLAVATATKSPSVRYVSRLPTRRYASTPSASKPPVSAGSNVPPAVKEGVRDPNTSFTASPKPAATKKKSHKIRNTALLVLLAGTGFVAAAAYAQEDQDFGHSFEQYVPGAKSFMDLIRYHDDSVAMAISDVGFQAYDDIVYTGRFIYTQFYNLLNMLQHNTWQGSDGSSSGSTKLATKKPKAVPAPEAPTGGQAAKEADPMAVVPMGNIQVAVDIPPMNSENKAVVALSKALSTVVSALNKKGLSSENVQELSVLSDALVALDKSLLHIKEEERQAIEAALAVERSVFEASLAEFQEMAHAALLAREAQLLEDRDRQLGAAAAAMDERVANELSSQRDLLERRFNRYVRARVDEERGGRLAHLERVEAQVRQLSQMAQESGDLIRQSRAVSTLSVAVSALKSAVVGSRTQSPFASELSALASAATTDFPATRAAIAAIPHSTAELGVPSQVELEDRFEAVRKEIRSVSLVPENGNLGSQVLSATLSKVMFEKEGLVEGDDVEAVLSRAGFHLRQHNLDQAARELNQLSGWPKKLAEDWISAARRRLEVEQAIGVAESEELLAKFSII</sequence>
<accession>A0ACC1LPV6</accession>
<evidence type="ECO:0000313" key="2">
    <source>
        <dbReference type="Proteomes" id="UP001140096"/>
    </source>
</evidence>
<comment type="caution">
    <text evidence="1">The sequence shown here is derived from an EMBL/GenBank/DDBJ whole genome shotgun (WGS) entry which is preliminary data.</text>
</comment>
<proteinExistence type="predicted"/>
<gene>
    <name evidence="1" type="primary">RAV1_1</name>
    <name evidence="1" type="ORF">H4S07_001017</name>
</gene>
<reference evidence="1" key="1">
    <citation type="submission" date="2022-07" db="EMBL/GenBank/DDBJ databases">
        <title>Phylogenomic reconstructions and comparative analyses of Kickxellomycotina fungi.</title>
        <authorList>
            <person name="Reynolds N.K."/>
            <person name="Stajich J.E."/>
            <person name="Barry K."/>
            <person name="Grigoriev I.V."/>
            <person name="Crous P."/>
            <person name="Smith M.E."/>
        </authorList>
    </citation>
    <scope>NUCLEOTIDE SEQUENCE</scope>
    <source>
        <strain evidence="1">CBS 102833</strain>
    </source>
</reference>